<reference evidence="7" key="1">
    <citation type="submission" date="2018-05" db="EMBL/GenBank/DDBJ databases">
        <authorList>
            <person name="Lanie J.A."/>
            <person name="Ng W.-L."/>
            <person name="Kazmierczak K.M."/>
            <person name="Andrzejewski T.M."/>
            <person name="Davidsen T.M."/>
            <person name="Wayne K.J."/>
            <person name="Tettelin H."/>
            <person name="Glass J.I."/>
            <person name="Rusch D."/>
            <person name="Podicherti R."/>
            <person name="Tsui H.-C.T."/>
            <person name="Winkler M.E."/>
        </authorList>
    </citation>
    <scope>NUCLEOTIDE SEQUENCE</scope>
</reference>
<accession>A0A381Q200</accession>
<name>A0A381Q200_9ZZZZ</name>
<dbReference type="InterPro" id="IPR000089">
    <property type="entry name" value="Biotin_lipoyl"/>
</dbReference>
<dbReference type="GO" id="GO:0046872">
    <property type="term" value="F:metal ion binding"/>
    <property type="evidence" value="ECO:0007669"/>
    <property type="project" value="UniProtKB-KW"/>
</dbReference>
<dbReference type="SUPFAM" id="SSF53187">
    <property type="entry name" value="Zn-dependent exopeptidases"/>
    <property type="match status" value="1"/>
</dbReference>
<dbReference type="PANTHER" id="PTHR37326">
    <property type="entry name" value="BLL3975 PROTEIN"/>
    <property type="match status" value="1"/>
</dbReference>
<proteinExistence type="predicted"/>
<evidence type="ECO:0000259" key="5">
    <source>
        <dbReference type="Pfam" id="PF00364"/>
    </source>
</evidence>
<comment type="cofactor">
    <cofactor evidence="1">
        <name>Zn(2+)</name>
        <dbReference type="ChEBI" id="CHEBI:29105"/>
    </cofactor>
</comment>
<keyword evidence="2" id="KW-0479">Metal-binding</keyword>
<dbReference type="InterPro" id="IPR055438">
    <property type="entry name" value="AstE_AspA_cat"/>
</dbReference>
<feature type="domain" description="Lipoyl-binding" evidence="5">
    <location>
        <begin position="241"/>
        <end position="280"/>
    </location>
</feature>
<sequence>MTPKFTCETIPLHSTASDATFEIDVWRYFHPDATKTVYLQAGIHGIELTGIPVVHEFMKEIEANQLAYNFICVPLSNPMGLDSQIMGVQTGYNNLHTNQQNCWNWNRIGNLKDEPSQEGRWIKTLLDLSAAADIVLDLHTAGIETAPHIYFHKTEIEHVTGLGIPHLLSWEIPSNSFSDTNFQRGKVSLTFELSSSRSVHGEWVKESLIFLRRFFGLLPKVEGSKIWQTETQLKKWYSPAGGILCWHKDAGDAVTEGDVIATLYTRKGSLELESPYTGVLLLKNPIHAPHERQELAKFLVE</sequence>
<dbReference type="InterPro" id="IPR053138">
    <property type="entry name" value="N-alpha-Ac-DABA_deacetylase"/>
</dbReference>
<evidence type="ECO:0000313" key="7">
    <source>
        <dbReference type="EMBL" id="SUZ73355.1"/>
    </source>
</evidence>
<feature type="domain" description="Succinylglutamate desuccinylase/Aspartoacylase catalytic" evidence="6">
    <location>
        <begin position="34"/>
        <end position="200"/>
    </location>
</feature>
<dbReference type="Pfam" id="PF00364">
    <property type="entry name" value="Biotin_lipoyl"/>
    <property type="match status" value="1"/>
</dbReference>
<evidence type="ECO:0000256" key="3">
    <source>
        <dbReference type="ARBA" id="ARBA00022801"/>
    </source>
</evidence>
<evidence type="ECO:0000256" key="2">
    <source>
        <dbReference type="ARBA" id="ARBA00022723"/>
    </source>
</evidence>
<dbReference type="CDD" id="cd06849">
    <property type="entry name" value="lipoyl_domain"/>
    <property type="match status" value="1"/>
</dbReference>
<dbReference type="Gene3D" id="2.40.50.100">
    <property type="match status" value="1"/>
</dbReference>
<dbReference type="GO" id="GO:0016788">
    <property type="term" value="F:hydrolase activity, acting on ester bonds"/>
    <property type="evidence" value="ECO:0007669"/>
    <property type="project" value="InterPro"/>
</dbReference>
<organism evidence="7">
    <name type="scientific">marine metagenome</name>
    <dbReference type="NCBI Taxonomy" id="408172"/>
    <lineage>
        <taxon>unclassified sequences</taxon>
        <taxon>metagenomes</taxon>
        <taxon>ecological metagenomes</taxon>
    </lineage>
</organism>
<keyword evidence="4" id="KW-0862">Zinc</keyword>
<dbReference type="Gene3D" id="3.40.630.10">
    <property type="entry name" value="Zn peptidases"/>
    <property type="match status" value="2"/>
</dbReference>
<dbReference type="AlphaFoldDB" id="A0A381Q200"/>
<evidence type="ECO:0000259" key="6">
    <source>
        <dbReference type="Pfam" id="PF24827"/>
    </source>
</evidence>
<keyword evidence="3" id="KW-0378">Hydrolase</keyword>
<dbReference type="PANTHER" id="PTHR37326:SF1">
    <property type="entry name" value="BLL3975 PROTEIN"/>
    <property type="match status" value="1"/>
</dbReference>
<evidence type="ECO:0000256" key="1">
    <source>
        <dbReference type="ARBA" id="ARBA00001947"/>
    </source>
</evidence>
<evidence type="ECO:0000256" key="4">
    <source>
        <dbReference type="ARBA" id="ARBA00022833"/>
    </source>
</evidence>
<gene>
    <name evidence="7" type="ORF">METZ01_LOCUS26209</name>
</gene>
<dbReference type="EMBL" id="UINC01001176">
    <property type="protein sequence ID" value="SUZ73355.1"/>
    <property type="molecule type" value="Genomic_DNA"/>
</dbReference>
<dbReference type="Pfam" id="PF24827">
    <property type="entry name" value="AstE_AspA_cat"/>
    <property type="match status" value="1"/>
</dbReference>
<protein>
    <submittedName>
        <fullName evidence="7">Uncharacterized protein</fullName>
    </submittedName>
</protein>